<dbReference type="SUPFAM" id="SSF47413">
    <property type="entry name" value="lambda repressor-like DNA-binding domains"/>
    <property type="match status" value="1"/>
</dbReference>
<dbReference type="RefSeq" id="WP_143020402.1">
    <property type="nucleotide sequence ID" value="NZ_FNCN01000028.1"/>
</dbReference>
<dbReference type="Gene3D" id="1.10.260.40">
    <property type="entry name" value="lambda repressor-like DNA-binding domains"/>
    <property type="match status" value="1"/>
</dbReference>
<evidence type="ECO:0000256" key="1">
    <source>
        <dbReference type="SAM" id="MobiDB-lite"/>
    </source>
</evidence>
<name>A0A1G8GQ98_9ACTN</name>
<keyword evidence="4" id="KW-1185">Reference proteome</keyword>
<gene>
    <name evidence="3" type="ORF">SAMN05421505_12846</name>
</gene>
<dbReference type="OrthoDB" id="7062584at2"/>
<proteinExistence type="predicted"/>
<accession>A0A1G8GQ98</accession>
<feature type="compositionally biased region" description="Basic and acidic residues" evidence="1">
    <location>
        <begin position="1"/>
        <end position="34"/>
    </location>
</feature>
<dbReference type="EMBL" id="FNCN01000028">
    <property type="protein sequence ID" value="SDH96608.1"/>
    <property type="molecule type" value="Genomic_DNA"/>
</dbReference>
<evidence type="ECO:0000259" key="2">
    <source>
        <dbReference type="PROSITE" id="PS50943"/>
    </source>
</evidence>
<dbReference type="Pfam" id="PF13560">
    <property type="entry name" value="HTH_31"/>
    <property type="match status" value="1"/>
</dbReference>
<evidence type="ECO:0000313" key="3">
    <source>
        <dbReference type="EMBL" id="SDH96608.1"/>
    </source>
</evidence>
<sequence>MSEHSKAPGDIGRRVARRREDLGLTREQLAERTGMDPGYLAYLEENT</sequence>
<dbReference type="InterPro" id="IPR010982">
    <property type="entry name" value="Lambda_DNA-bd_dom_sf"/>
</dbReference>
<reference evidence="3 4" key="1">
    <citation type="submission" date="2016-10" db="EMBL/GenBank/DDBJ databases">
        <authorList>
            <person name="de Groot N.N."/>
        </authorList>
    </citation>
    <scope>NUCLEOTIDE SEQUENCE [LARGE SCALE GENOMIC DNA]</scope>
    <source>
        <strain evidence="3 4">CPCC 201354</strain>
    </source>
</reference>
<feature type="non-terminal residue" evidence="3">
    <location>
        <position position="47"/>
    </location>
</feature>
<dbReference type="GO" id="GO:0003677">
    <property type="term" value="F:DNA binding"/>
    <property type="evidence" value="ECO:0007669"/>
    <property type="project" value="InterPro"/>
</dbReference>
<feature type="region of interest" description="Disordered" evidence="1">
    <location>
        <begin position="1"/>
        <end position="47"/>
    </location>
</feature>
<dbReference type="AlphaFoldDB" id="A0A1G8GQ98"/>
<dbReference type="CDD" id="cd00093">
    <property type="entry name" value="HTH_XRE"/>
    <property type="match status" value="1"/>
</dbReference>
<dbReference type="Proteomes" id="UP000198923">
    <property type="component" value="Unassembled WGS sequence"/>
</dbReference>
<protein>
    <submittedName>
        <fullName evidence="3">Helix-turn-helix domain-containing protein</fullName>
    </submittedName>
</protein>
<evidence type="ECO:0000313" key="4">
    <source>
        <dbReference type="Proteomes" id="UP000198923"/>
    </source>
</evidence>
<organism evidence="3 4">
    <name type="scientific">Sinosporangium album</name>
    <dbReference type="NCBI Taxonomy" id="504805"/>
    <lineage>
        <taxon>Bacteria</taxon>
        <taxon>Bacillati</taxon>
        <taxon>Actinomycetota</taxon>
        <taxon>Actinomycetes</taxon>
        <taxon>Streptosporangiales</taxon>
        <taxon>Streptosporangiaceae</taxon>
        <taxon>Sinosporangium</taxon>
    </lineage>
</organism>
<dbReference type="InterPro" id="IPR001387">
    <property type="entry name" value="Cro/C1-type_HTH"/>
</dbReference>
<feature type="domain" description="HTH cro/C1-type" evidence="2">
    <location>
        <begin position="15"/>
        <end position="44"/>
    </location>
</feature>
<dbReference type="PROSITE" id="PS50943">
    <property type="entry name" value="HTH_CROC1"/>
    <property type="match status" value="1"/>
</dbReference>
<dbReference type="STRING" id="504805.SAMN05421505_12846"/>